<dbReference type="Proteomes" id="UP000272888">
    <property type="component" value="Unassembled WGS sequence"/>
</dbReference>
<keyword evidence="8" id="KW-1185">Reference proteome</keyword>
<organism evidence="7 8">
    <name type="scientific">Corallococcus llansteffanensis</name>
    <dbReference type="NCBI Taxonomy" id="2316731"/>
    <lineage>
        <taxon>Bacteria</taxon>
        <taxon>Pseudomonadati</taxon>
        <taxon>Myxococcota</taxon>
        <taxon>Myxococcia</taxon>
        <taxon>Myxococcales</taxon>
        <taxon>Cystobacterineae</taxon>
        <taxon>Myxococcaceae</taxon>
        <taxon>Corallococcus</taxon>
    </lineage>
</organism>
<protein>
    <submittedName>
        <fullName evidence="7">Polymerase</fullName>
    </submittedName>
</protein>
<comment type="subcellular location">
    <subcellularLocation>
        <location evidence="1">Membrane</location>
    </subcellularLocation>
</comment>
<evidence type="ECO:0000256" key="5">
    <source>
        <dbReference type="ARBA" id="ARBA00023237"/>
    </source>
</evidence>
<evidence type="ECO:0000256" key="3">
    <source>
        <dbReference type="ARBA" id="ARBA00022729"/>
    </source>
</evidence>
<dbReference type="GO" id="GO:0019867">
    <property type="term" value="C:outer membrane"/>
    <property type="evidence" value="ECO:0007669"/>
    <property type="project" value="InterPro"/>
</dbReference>
<dbReference type="RefSeq" id="WP_120642725.1">
    <property type="nucleotide sequence ID" value="NZ_RAWB01000052.1"/>
</dbReference>
<dbReference type="Pfam" id="PF01103">
    <property type="entry name" value="Omp85"/>
    <property type="match status" value="1"/>
</dbReference>
<keyword evidence="4" id="KW-0472">Membrane</keyword>
<sequence>MLLLVCALPAFAAPPTGSGDDDDAAPDVVAVELHLPEGVASEGLAGLVTVRKGQALTPGAVRRSVEQLFATGRFADVVALTEDVPGGVRLVFQLTPLPLLSHVAVRGNRVLTAGELLEASGLLEGGPLDPEELDTAAASVREAYQRKGYDAVSVQVEEQSVPLGGVAVTLVVEEGKPTRVRQVSFSGSPALPLPRLVEALGMKPGEVFDRARLDIGLERLRTLLREGRHWRAWVGPPTVVVEDSEASVAVPLAAGPAFHLRFTGNRRFPDSLLARVVAYDGEEALDASVAGRLARRLEAFYRRRGFHDARVRALESVRPDGDAAVLGFQVDEGHPLRVTEVRFHGNAAVSSEALRAVLTGQVAVQETWPELDLPMREDPLETEGRERRFDTSVVSPPDPSTVYVEDAWLEAVDAMTTGYREQGFASALVTFRGLTVDAVHHTAEADFDVEEGPRALMREPRFEGMPKEVDPAWVTLLLPTGQPLSFERVERAQAALERGLGREGYLFAHVSNAVSVDGEGTSAQVVFRVDAGPRVHVGQVLLQGLKRTDPDVVLAQLDLKPGEPLSVEGLADAQRRLSRLGLFRLAEVSLADPNRREAAKDVLVTVQERPRIDGEVSGGYFLVDGPRITLDTAWRNLDGRGLNLLARGKVNYAGASAEALSSSRLPVGCDTGELSGAACESDLDGLSGLGGRGNLALSQPRLSFLAPQEIGARLDLIGERVHRPSYLSTRFAAVVGADWALASWVNVSLQYELENNRLRSRAGVLELVNRADQERLRYPYGDFALHSLRPSATLDFRDDPANPRRGLVLSTSAEFMRGISVHPTDVAGNRVPEFPIDGVKLSGSVSAYAPLGRRASVAVSARAGTIVPLTQGSQNIGSKLFYLGGSSSLRGFREDGVLPQDVREVLHQRLAACRAVITPAGCPDDLKAVLSGQVPASQGGELYTLGKAELRVPAVAAVDLGLFFEVGNLWQDRTLFDAKVLRYAAGVGLRYVTPVGPLAFDVGFNLDRDEELNEAPTQFHFSIGTF</sequence>
<feature type="domain" description="POTRA" evidence="6">
    <location>
        <begin position="98"/>
        <end position="175"/>
    </location>
</feature>
<dbReference type="InterPro" id="IPR034746">
    <property type="entry name" value="POTRA"/>
</dbReference>
<keyword evidence="2" id="KW-0812">Transmembrane</keyword>
<dbReference type="EMBL" id="RAWB01000052">
    <property type="protein sequence ID" value="RKH64317.1"/>
    <property type="molecule type" value="Genomic_DNA"/>
</dbReference>
<comment type="caution">
    <text evidence="7">The sequence shown here is derived from an EMBL/GenBank/DDBJ whole genome shotgun (WGS) entry which is preliminary data.</text>
</comment>
<dbReference type="InterPro" id="IPR000184">
    <property type="entry name" value="Bac_surfAg_D15"/>
</dbReference>
<dbReference type="PANTHER" id="PTHR12815:SF47">
    <property type="entry name" value="TRANSLOCATION AND ASSEMBLY MODULE SUBUNIT TAMA"/>
    <property type="match status" value="1"/>
</dbReference>
<name>A0A3A8Q6Q2_9BACT</name>
<dbReference type="InterPro" id="IPR039910">
    <property type="entry name" value="D15-like"/>
</dbReference>
<reference evidence="8" key="1">
    <citation type="submission" date="2018-09" db="EMBL/GenBank/DDBJ databases">
        <authorList>
            <person name="Livingstone P.G."/>
            <person name="Whitworth D.E."/>
        </authorList>
    </citation>
    <scope>NUCLEOTIDE SEQUENCE [LARGE SCALE GENOMIC DNA]</scope>
    <source>
        <strain evidence="8">CA051B</strain>
    </source>
</reference>
<evidence type="ECO:0000256" key="4">
    <source>
        <dbReference type="ARBA" id="ARBA00023136"/>
    </source>
</evidence>
<dbReference type="PANTHER" id="PTHR12815">
    <property type="entry name" value="SORTING AND ASSEMBLY MACHINERY SAMM50 PROTEIN FAMILY MEMBER"/>
    <property type="match status" value="1"/>
</dbReference>
<dbReference type="Gene3D" id="2.40.160.50">
    <property type="entry name" value="membrane protein fhac: a member of the omp85/tpsb transporter family"/>
    <property type="match status" value="1"/>
</dbReference>
<dbReference type="InterPro" id="IPR010827">
    <property type="entry name" value="BamA/TamA_POTRA"/>
</dbReference>
<gene>
    <name evidence="7" type="ORF">D7V93_07525</name>
</gene>
<keyword evidence="3" id="KW-0732">Signal</keyword>
<dbReference type="Gene3D" id="3.10.20.310">
    <property type="entry name" value="membrane protein fhac"/>
    <property type="match status" value="6"/>
</dbReference>
<evidence type="ECO:0000313" key="7">
    <source>
        <dbReference type="EMBL" id="RKH64317.1"/>
    </source>
</evidence>
<evidence type="ECO:0000313" key="8">
    <source>
        <dbReference type="Proteomes" id="UP000272888"/>
    </source>
</evidence>
<evidence type="ECO:0000256" key="1">
    <source>
        <dbReference type="ARBA" id="ARBA00004370"/>
    </source>
</evidence>
<feature type="domain" description="POTRA" evidence="6">
    <location>
        <begin position="535"/>
        <end position="609"/>
    </location>
</feature>
<dbReference type="Pfam" id="PF07244">
    <property type="entry name" value="POTRA"/>
    <property type="match status" value="4"/>
</dbReference>
<accession>A0A3A8Q6Q2</accession>
<dbReference type="AlphaFoldDB" id="A0A3A8Q6Q2"/>
<evidence type="ECO:0000259" key="6">
    <source>
        <dbReference type="PROSITE" id="PS51779"/>
    </source>
</evidence>
<keyword evidence="5" id="KW-0998">Cell outer membrane</keyword>
<dbReference type="PROSITE" id="PS51779">
    <property type="entry name" value="POTRA"/>
    <property type="match status" value="2"/>
</dbReference>
<proteinExistence type="predicted"/>
<evidence type="ECO:0000256" key="2">
    <source>
        <dbReference type="ARBA" id="ARBA00022692"/>
    </source>
</evidence>